<evidence type="ECO:0000313" key="2">
    <source>
        <dbReference type="Proteomes" id="UP000822688"/>
    </source>
</evidence>
<accession>A0A8T0GNJ5</accession>
<sequence>MVIRHSSDPYESLFYISEARKSSKTVLPTQLKTLSKQCEIIQRSCGSQEGEAGQKSRVENTGIIASWMLSKQGNITPAAIFSDQMLIRALKHDKRFSHTTILVRHVCGVRNLVWKTLDSSHRRRSPF</sequence>
<gene>
    <name evidence="1" type="ORF">KC19_9G040900</name>
</gene>
<reference evidence="1" key="1">
    <citation type="submission" date="2020-06" db="EMBL/GenBank/DDBJ databases">
        <title>WGS assembly of Ceratodon purpureus strain R40.</title>
        <authorList>
            <person name="Carey S.B."/>
            <person name="Jenkins J."/>
            <person name="Shu S."/>
            <person name="Lovell J.T."/>
            <person name="Sreedasyam A."/>
            <person name="Maumus F."/>
            <person name="Tiley G.P."/>
            <person name="Fernandez-Pozo N."/>
            <person name="Barry K."/>
            <person name="Chen C."/>
            <person name="Wang M."/>
            <person name="Lipzen A."/>
            <person name="Daum C."/>
            <person name="Saski C.A."/>
            <person name="Payton A.C."/>
            <person name="Mcbreen J.C."/>
            <person name="Conrad R.E."/>
            <person name="Kollar L.M."/>
            <person name="Olsson S."/>
            <person name="Huttunen S."/>
            <person name="Landis J.B."/>
            <person name="Wickett N.J."/>
            <person name="Johnson M.G."/>
            <person name="Rensing S.A."/>
            <person name="Grimwood J."/>
            <person name="Schmutz J."/>
            <person name="Mcdaniel S.F."/>
        </authorList>
    </citation>
    <scope>NUCLEOTIDE SEQUENCE</scope>
    <source>
        <strain evidence="1">R40</strain>
    </source>
</reference>
<dbReference type="Proteomes" id="UP000822688">
    <property type="component" value="Chromosome 9"/>
</dbReference>
<name>A0A8T0GNJ5_CERPU</name>
<organism evidence="1 2">
    <name type="scientific">Ceratodon purpureus</name>
    <name type="common">Fire moss</name>
    <name type="synonym">Dicranum purpureum</name>
    <dbReference type="NCBI Taxonomy" id="3225"/>
    <lineage>
        <taxon>Eukaryota</taxon>
        <taxon>Viridiplantae</taxon>
        <taxon>Streptophyta</taxon>
        <taxon>Embryophyta</taxon>
        <taxon>Bryophyta</taxon>
        <taxon>Bryophytina</taxon>
        <taxon>Bryopsida</taxon>
        <taxon>Dicranidae</taxon>
        <taxon>Pseudoditrichales</taxon>
        <taxon>Ditrichaceae</taxon>
        <taxon>Ceratodon</taxon>
    </lineage>
</organism>
<dbReference type="EMBL" id="CM026430">
    <property type="protein sequence ID" value="KAG0561141.1"/>
    <property type="molecule type" value="Genomic_DNA"/>
</dbReference>
<proteinExistence type="predicted"/>
<comment type="caution">
    <text evidence="1">The sequence shown here is derived from an EMBL/GenBank/DDBJ whole genome shotgun (WGS) entry which is preliminary data.</text>
</comment>
<dbReference type="AlphaFoldDB" id="A0A8T0GNJ5"/>
<keyword evidence="2" id="KW-1185">Reference proteome</keyword>
<evidence type="ECO:0000313" key="1">
    <source>
        <dbReference type="EMBL" id="KAG0561141.1"/>
    </source>
</evidence>
<protein>
    <submittedName>
        <fullName evidence="1">Uncharacterized protein</fullName>
    </submittedName>
</protein>